<evidence type="ECO:0000313" key="1">
    <source>
        <dbReference type="EMBL" id="CEK89761.1"/>
    </source>
</evidence>
<name>A0A0B7BBU2_9EUPU</name>
<sequence length="76" mass="8616">MSAGAVDSVNGWESQMYELLCLHRQSLIAAVMDQYVHCQEGTQYQTTFQEDTLISLVVIKNVYYKSMHVPCGNIEV</sequence>
<proteinExistence type="predicted"/>
<accession>A0A0B7BBU2</accession>
<dbReference type="EMBL" id="HACG01042896">
    <property type="protein sequence ID" value="CEK89761.1"/>
    <property type="molecule type" value="Transcribed_RNA"/>
</dbReference>
<protein>
    <submittedName>
        <fullName evidence="1">Uncharacterized protein</fullName>
    </submittedName>
</protein>
<dbReference type="AlphaFoldDB" id="A0A0B7BBU2"/>
<organism evidence="1">
    <name type="scientific">Arion vulgaris</name>
    <dbReference type="NCBI Taxonomy" id="1028688"/>
    <lineage>
        <taxon>Eukaryota</taxon>
        <taxon>Metazoa</taxon>
        <taxon>Spiralia</taxon>
        <taxon>Lophotrochozoa</taxon>
        <taxon>Mollusca</taxon>
        <taxon>Gastropoda</taxon>
        <taxon>Heterobranchia</taxon>
        <taxon>Euthyneura</taxon>
        <taxon>Panpulmonata</taxon>
        <taxon>Eupulmonata</taxon>
        <taxon>Stylommatophora</taxon>
        <taxon>Helicina</taxon>
        <taxon>Arionoidea</taxon>
        <taxon>Arionidae</taxon>
        <taxon>Arion</taxon>
    </lineage>
</organism>
<reference evidence="1" key="1">
    <citation type="submission" date="2014-12" db="EMBL/GenBank/DDBJ databases">
        <title>Insight into the proteome of Arion vulgaris.</title>
        <authorList>
            <person name="Aradska J."/>
            <person name="Bulat T."/>
            <person name="Smidak R."/>
            <person name="Sarate P."/>
            <person name="Gangsoo J."/>
            <person name="Sialana F."/>
            <person name="Bilban M."/>
            <person name="Lubec G."/>
        </authorList>
    </citation>
    <scope>NUCLEOTIDE SEQUENCE</scope>
    <source>
        <tissue evidence="1">Skin</tissue>
    </source>
</reference>
<gene>
    <name evidence="1" type="primary">ORF172748</name>
</gene>